<evidence type="ECO:0000256" key="1">
    <source>
        <dbReference type="ARBA" id="ARBA00000085"/>
    </source>
</evidence>
<keyword evidence="5" id="KW-0808">Transferase</keyword>
<evidence type="ECO:0000256" key="4">
    <source>
        <dbReference type="ARBA" id="ARBA00022553"/>
    </source>
</evidence>
<dbReference type="Gene3D" id="1.10.287.130">
    <property type="match status" value="1"/>
</dbReference>
<dbReference type="InterPro" id="IPR004358">
    <property type="entry name" value="Sig_transdc_His_kin-like_C"/>
</dbReference>
<comment type="caution">
    <text evidence="14">The sequence shown here is derived from an EMBL/GenBank/DDBJ whole genome shotgun (WGS) entry which is preliminary data.</text>
</comment>
<organism evidence="14 15">
    <name type="scientific">Shinella kummerowiae</name>
    <dbReference type="NCBI Taxonomy" id="417745"/>
    <lineage>
        <taxon>Bacteria</taxon>
        <taxon>Pseudomonadati</taxon>
        <taxon>Pseudomonadota</taxon>
        <taxon>Alphaproteobacteria</taxon>
        <taxon>Hyphomicrobiales</taxon>
        <taxon>Rhizobiaceae</taxon>
        <taxon>Shinella</taxon>
    </lineage>
</organism>
<evidence type="ECO:0000256" key="11">
    <source>
        <dbReference type="SAM" id="Phobius"/>
    </source>
</evidence>
<dbReference type="InterPro" id="IPR003660">
    <property type="entry name" value="HAMP_dom"/>
</dbReference>
<comment type="catalytic activity">
    <reaction evidence="1">
        <text>ATP + protein L-histidine = ADP + protein N-phospho-L-histidine.</text>
        <dbReference type="EC" id="2.7.13.3"/>
    </reaction>
</comment>
<evidence type="ECO:0000259" key="13">
    <source>
        <dbReference type="PROSITE" id="PS50885"/>
    </source>
</evidence>
<evidence type="ECO:0000256" key="6">
    <source>
        <dbReference type="ARBA" id="ARBA00022692"/>
    </source>
</evidence>
<accession>A0A6N8SF32</accession>
<dbReference type="PANTHER" id="PTHR45436:SF5">
    <property type="entry name" value="SENSOR HISTIDINE KINASE TRCS"/>
    <property type="match status" value="1"/>
</dbReference>
<evidence type="ECO:0000313" key="14">
    <source>
        <dbReference type="EMBL" id="MXN47107.1"/>
    </source>
</evidence>
<keyword evidence="7 14" id="KW-0418">Kinase</keyword>
<name>A0A6N8SF32_9HYPH</name>
<dbReference type="Proteomes" id="UP000435802">
    <property type="component" value="Unassembled WGS sequence"/>
</dbReference>
<dbReference type="InterPro" id="IPR050428">
    <property type="entry name" value="TCS_sensor_his_kinase"/>
</dbReference>
<dbReference type="SUPFAM" id="SSF55874">
    <property type="entry name" value="ATPase domain of HSP90 chaperone/DNA topoisomerase II/histidine kinase"/>
    <property type="match status" value="1"/>
</dbReference>
<evidence type="ECO:0000256" key="10">
    <source>
        <dbReference type="ARBA" id="ARBA00023136"/>
    </source>
</evidence>
<gene>
    <name evidence="14" type="ORF">GR138_18080</name>
</gene>
<dbReference type="Gene3D" id="3.30.565.10">
    <property type="entry name" value="Histidine kinase-like ATPase, C-terminal domain"/>
    <property type="match status" value="1"/>
</dbReference>
<evidence type="ECO:0000256" key="3">
    <source>
        <dbReference type="ARBA" id="ARBA00012438"/>
    </source>
</evidence>
<dbReference type="EMBL" id="WUMK01000006">
    <property type="protein sequence ID" value="MXN47107.1"/>
    <property type="molecule type" value="Genomic_DNA"/>
</dbReference>
<feature type="transmembrane region" description="Helical" evidence="11">
    <location>
        <begin position="12"/>
        <end position="38"/>
    </location>
</feature>
<dbReference type="AlphaFoldDB" id="A0A6N8SF32"/>
<evidence type="ECO:0000256" key="8">
    <source>
        <dbReference type="ARBA" id="ARBA00022989"/>
    </source>
</evidence>
<dbReference type="RefSeq" id="WP_160860627.1">
    <property type="nucleotide sequence ID" value="NZ_WUMK01000006.1"/>
</dbReference>
<dbReference type="InterPro" id="IPR003661">
    <property type="entry name" value="HisK_dim/P_dom"/>
</dbReference>
<dbReference type="PRINTS" id="PR00344">
    <property type="entry name" value="BCTRLSENSOR"/>
</dbReference>
<feature type="transmembrane region" description="Helical" evidence="11">
    <location>
        <begin position="179"/>
        <end position="202"/>
    </location>
</feature>
<dbReference type="PROSITE" id="PS50109">
    <property type="entry name" value="HIS_KIN"/>
    <property type="match status" value="1"/>
</dbReference>
<evidence type="ECO:0000256" key="2">
    <source>
        <dbReference type="ARBA" id="ARBA00004370"/>
    </source>
</evidence>
<evidence type="ECO:0000256" key="7">
    <source>
        <dbReference type="ARBA" id="ARBA00022777"/>
    </source>
</evidence>
<dbReference type="InterPro" id="IPR003594">
    <property type="entry name" value="HATPase_dom"/>
</dbReference>
<reference evidence="14 15" key="1">
    <citation type="submission" date="2019-12" db="EMBL/GenBank/DDBJ databases">
        <title>Shinella kummerowiae sp. nov., a symbiotic bacterium isolated from root nodules of the herbal legume Kummerowia stipulacea.</title>
        <authorList>
            <person name="Gao J."/>
        </authorList>
    </citation>
    <scope>NUCLEOTIDE SEQUENCE [LARGE SCALE GENOMIC DNA]</scope>
    <source>
        <strain evidence="14 15">CCBAU 25048</strain>
    </source>
</reference>
<dbReference type="PANTHER" id="PTHR45436">
    <property type="entry name" value="SENSOR HISTIDINE KINASE YKOH"/>
    <property type="match status" value="1"/>
</dbReference>
<dbReference type="InterPro" id="IPR036890">
    <property type="entry name" value="HATPase_C_sf"/>
</dbReference>
<evidence type="ECO:0000259" key="12">
    <source>
        <dbReference type="PROSITE" id="PS50109"/>
    </source>
</evidence>
<protein>
    <recommendedName>
        <fullName evidence="3">histidine kinase</fullName>
        <ecNumber evidence="3">2.7.13.3</ecNumber>
    </recommendedName>
</protein>
<evidence type="ECO:0000313" key="15">
    <source>
        <dbReference type="Proteomes" id="UP000435802"/>
    </source>
</evidence>
<evidence type="ECO:0000256" key="5">
    <source>
        <dbReference type="ARBA" id="ARBA00022679"/>
    </source>
</evidence>
<keyword evidence="8 11" id="KW-1133">Transmembrane helix</keyword>
<dbReference type="PROSITE" id="PS50885">
    <property type="entry name" value="HAMP"/>
    <property type="match status" value="1"/>
</dbReference>
<keyword evidence="4" id="KW-0597">Phosphoprotein</keyword>
<keyword evidence="15" id="KW-1185">Reference proteome</keyword>
<sequence>MANNARRSRSLTFRVLLLASLWAAVALIVIAVVISTLYRQSAEKSFRDLLRAQLYNVINSVSTGEDTRLSGAPQLGDLRFFQPQSGWYWIVEPIGGALASETLTSSSLGTGSIPIADTDTIPFDTRYERFYTTIDSFGNEVEVGETEVVLDDEGRTARFRVVGNRDVLEADIDDFSGSLYLALAGFGFGSLLLNAAAILIGLRPLDRARKALEKIRAGESEQLDGDFPREILPLASEVNALIDSNRRIVERARMQVGNLAHSLKTPIAVLLNESRVLEAPHGDLVRTQAEAMQSQVQSYLNRARIAAQRESVLARTEAQQVLERLVRVMRRLNADTHFPLSVDPPGLVLAMEQQDVEETVGNLLENAARYARTKVVIRAFVAPVEIRGSDDARKSWIVIEVEDDGPGLEPDQIREAMKRGKRLDESKPGTGLGLSIVSEIASEYQGTFGLSRGSGGGLLARLVLPAVTKDVA</sequence>
<dbReference type="GO" id="GO:0005886">
    <property type="term" value="C:plasma membrane"/>
    <property type="evidence" value="ECO:0007669"/>
    <property type="project" value="TreeGrafter"/>
</dbReference>
<keyword evidence="10 11" id="KW-0472">Membrane</keyword>
<dbReference type="SMART" id="SM00387">
    <property type="entry name" value="HATPase_c"/>
    <property type="match status" value="1"/>
</dbReference>
<dbReference type="GO" id="GO:0000155">
    <property type="term" value="F:phosphorelay sensor kinase activity"/>
    <property type="evidence" value="ECO:0007669"/>
    <property type="project" value="InterPro"/>
</dbReference>
<keyword evidence="9" id="KW-0902">Two-component regulatory system</keyword>
<feature type="domain" description="Histidine kinase" evidence="12">
    <location>
        <begin position="258"/>
        <end position="468"/>
    </location>
</feature>
<dbReference type="EC" id="2.7.13.3" evidence="3"/>
<dbReference type="SMART" id="SM00388">
    <property type="entry name" value="HisKA"/>
    <property type="match status" value="1"/>
</dbReference>
<dbReference type="Pfam" id="PF02518">
    <property type="entry name" value="HATPase_c"/>
    <property type="match status" value="1"/>
</dbReference>
<dbReference type="InterPro" id="IPR005467">
    <property type="entry name" value="His_kinase_dom"/>
</dbReference>
<comment type="subcellular location">
    <subcellularLocation>
        <location evidence="2">Membrane</location>
    </subcellularLocation>
</comment>
<evidence type="ECO:0000256" key="9">
    <source>
        <dbReference type="ARBA" id="ARBA00023012"/>
    </source>
</evidence>
<keyword evidence="6 11" id="KW-0812">Transmembrane</keyword>
<dbReference type="OrthoDB" id="9809567at2"/>
<feature type="domain" description="HAMP" evidence="13">
    <location>
        <begin position="199"/>
        <end position="250"/>
    </location>
</feature>
<proteinExistence type="predicted"/>